<feature type="domain" description="Phosphatidic acid phosphatase type 2/haloperoxidase" evidence="1">
    <location>
        <begin position="41"/>
        <end position="140"/>
    </location>
</feature>
<dbReference type="Pfam" id="PF01569">
    <property type="entry name" value="PAP2"/>
    <property type="match status" value="1"/>
</dbReference>
<protein>
    <submittedName>
        <fullName evidence="2">PAP2 superfamily protein</fullName>
    </submittedName>
</protein>
<organism evidence="2 3">
    <name type="scientific">Luteitalea pratensis</name>
    <dbReference type="NCBI Taxonomy" id="1855912"/>
    <lineage>
        <taxon>Bacteria</taxon>
        <taxon>Pseudomonadati</taxon>
        <taxon>Acidobacteriota</taxon>
        <taxon>Vicinamibacteria</taxon>
        <taxon>Vicinamibacterales</taxon>
        <taxon>Vicinamibacteraceae</taxon>
        <taxon>Luteitalea</taxon>
    </lineage>
</organism>
<dbReference type="Proteomes" id="UP000076079">
    <property type="component" value="Chromosome"/>
</dbReference>
<name>A0A143PNU4_LUTPR</name>
<dbReference type="RefSeq" id="WP_234800403.1">
    <property type="nucleotide sequence ID" value="NZ_CP015136.1"/>
</dbReference>
<dbReference type="Gene3D" id="1.20.144.10">
    <property type="entry name" value="Phosphatidic acid phosphatase type 2/haloperoxidase"/>
    <property type="match status" value="1"/>
</dbReference>
<evidence type="ECO:0000259" key="1">
    <source>
        <dbReference type="SMART" id="SM00014"/>
    </source>
</evidence>
<dbReference type="KEGG" id="abac:LuPra_03079"/>
<dbReference type="InterPro" id="IPR000326">
    <property type="entry name" value="PAP2/HPO"/>
</dbReference>
<dbReference type="PANTHER" id="PTHR14969">
    <property type="entry name" value="SPHINGOSINE-1-PHOSPHATE PHOSPHOHYDROLASE"/>
    <property type="match status" value="1"/>
</dbReference>
<reference evidence="3" key="2">
    <citation type="submission" date="2016-04" db="EMBL/GenBank/DDBJ databases">
        <title>First Complete Genome Sequence of a Subdivision 6 Acidobacterium.</title>
        <authorList>
            <person name="Huang S."/>
            <person name="Vieira S."/>
            <person name="Bunk B."/>
            <person name="Riedel T."/>
            <person name="Sproeer C."/>
            <person name="Overmann J."/>
        </authorList>
    </citation>
    <scope>NUCLEOTIDE SEQUENCE [LARGE SCALE GENOMIC DNA]</scope>
    <source>
        <strain evidence="3">DSM 100886 HEG_-6_39</strain>
    </source>
</reference>
<accession>A0A143PNU4</accession>
<dbReference type="PANTHER" id="PTHR14969:SF13">
    <property type="entry name" value="AT30094P"/>
    <property type="match status" value="1"/>
</dbReference>
<dbReference type="STRING" id="1855912.LuPra_03079"/>
<proteinExistence type="predicted"/>
<keyword evidence="3" id="KW-1185">Reference proteome</keyword>
<dbReference type="AlphaFoldDB" id="A0A143PNU4"/>
<evidence type="ECO:0000313" key="3">
    <source>
        <dbReference type="Proteomes" id="UP000076079"/>
    </source>
</evidence>
<dbReference type="CDD" id="cd03394">
    <property type="entry name" value="PAP2_like_5"/>
    <property type="match status" value="1"/>
</dbReference>
<reference evidence="2 3" key="1">
    <citation type="journal article" date="2016" name="Genome Announc.">
        <title>First Complete Genome Sequence of a Subdivision 6 Acidobacterium Strain.</title>
        <authorList>
            <person name="Huang S."/>
            <person name="Vieira S."/>
            <person name="Bunk B."/>
            <person name="Riedel T."/>
            <person name="Sproer C."/>
            <person name="Overmann J."/>
        </authorList>
    </citation>
    <scope>NUCLEOTIDE SEQUENCE [LARGE SCALE GENOMIC DNA]</scope>
    <source>
        <strain evidence="3">DSM 100886 HEG_-6_39</strain>
    </source>
</reference>
<dbReference type="EMBL" id="CP015136">
    <property type="protein sequence ID" value="AMY09853.1"/>
    <property type="molecule type" value="Genomic_DNA"/>
</dbReference>
<dbReference type="InterPro" id="IPR036938">
    <property type="entry name" value="PAP2/HPO_sf"/>
</dbReference>
<evidence type="ECO:0000313" key="2">
    <source>
        <dbReference type="EMBL" id="AMY09853.1"/>
    </source>
</evidence>
<gene>
    <name evidence="2" type="ORF">LuPra_03079</name>
</gene>
<dbReference type="SMART" id="SM00014">
    <property type="entry name" value="acidPPc"/>
    <property type="match status" value="1"/>
</dbReference>
<sequence>MPAIDETFDAGALVGSGMVQGGAALATYLIGRATHDTHVAVLGSDLIRAQLITTAFTQGIKLTVGRTRPDGSRYSFPSGHSSATFATASVLQRHYGWKAGVPAYGLAAYVAASRLSENKHYMSDVLFGAALGIVAGRAVTVGHGASTFALTPIAGPKGAGIGLTLVGAQ</sequence>
<dbReference type="SUPFAM" id="SSF48317">
    <property type="entry name" value="Acid phosphatase/Vanadium-dependent haloperoxidase"/>
    <property type="match status" value="1"/>
</dbReference>